<protein>
    <recommendedName>
        <fullName evidence="1">F-box domain-containing protein</fullName>
    </recommendedName>
</protein>
<dbReference type="EMBL" id="JAPCWZ010000002">
    <property type="protein sequence ID" value="KAK8877002.1"/>
    <property type="molecule type" value="Genomic_DNA"/>
</dbReference>
<keyword evidence="3" id="KW-1185">Reference proteome</keyword>
<dbReference type="Proteomes" id="UP001390339">
    <property type="component" value="Unassembled WGS sequence"/>
</dbReference>
<evidence type="ECO:0000313" key="2">
    <source>
        <dbReference type="EMBL" id="KAK8877002.1"/>
    </source>
</evidence>
<feature type="domain" description="F-box" evidence="1">
    <location>
        <begin position="34"/>
        <end position="81"/>
    </location>
</feature>
<accession>A0ABR2JGN5</accession>
<sequence>MKEAARSYLRDILSSTSLFTQEGPSNNLGVKVIHDPFLEVPLELVHCIISDLDLGDLLNLSNASSAINNKLRHDKRSWRRMLDTHILPFYHELEYIDKHENLLQRLDPKTVCVWAHWSTSPERGNTTPFPGITNRRRIWKTCLQFKELHQIHSDPFSFLDDATEKSPDAFRWDDLRYGQQARVGWPHPLLSPGGRYWRLLHSWEDLCGADSYLMNVMWYPDNTLAALCTTPSLEGPDKSRPFARSQVAEIPRGDWIQEIIMHIPAFEASRHGGSSSCKLLPYGVTVVLNSGKELAFGETANGHCVRPLVSVRKEATIVGLCSSSGLVYGQDRPVFYSIMDAIRPPTGKSEQRICQIRLSMPKNDSLAKYLWKADYRDVLGGIRIWKFPGLRLILPKLTLRVPPPLGMEAGRSDAQPVALEALVWATRPEDLSRIRRLSAWIPRDGPTHALSIELEGTEVDDHHAPGPAAPANTVIRTIGAPFDDGISPHFELDINGAEGEYITEIAISSSPAEIHQQGSDAIRVQTNLQCVVWGTPHDKWDKVVQAPDGERLAGLAAVFGKPGWQHILKGLHNIAGLSMVI</sequence>
<evidence type="ECO:0000313" key="3">
    <source>
        <dbReference type="Proteomes" id="UP001390339"/>
    </source>
</evidence>
<proteinExistence type="predicted"/>
<name>A0ABR2JGN5_9PEZI</name>
<reference evidence="2 3" key="1">
    <citation type="journal article" date="2024" name="IMA Fungus">
        <title>Apiospora arundinis, a panoply of carbohydrate-active enzymes and secondary metabolites.</title>
        <authorList>
            <person name="Sorensen T."/>
            <person name="Petersen C."/>
            <person name="Muurmann A.T."/>
            <person name="Christiansen J.V."/>
            <person name="Brundto M.L."/>
            <person name="Overgaard C.K."/>
            <person name="Boysen A.T."/>
            <person name="Wollenberg R.D."/>
            <person name="Larsen T.O."/>
            <person name="Sorensen J.L."/>
            <person name="Nielsen K.L."/>
            <person name="Sondergaard T.E."/>
        </authorList>
    </citation>
    <scope>NUCLEOTIDE SEQUENCE [LARGE SCALE GENOMIC DNA]</scope>
    <source>
        <strain evidence="2 3">AAU 773</strain>
    </source>
</reference>
<gene>
    <name evidence="2" type="ORF">PGQ11_001948</name>
</gene>
<organism evidence="2 3">
    <name type="scientific">Apiospora arundinis</name>
    <dbReference type="NCBI Taxonomy" id="335852"/>
    <lineage>
        <taxon>Eukaryota</taxon>
        <taxon>Fungi</taxon>
        <taxon>Dikarya</taxon>
        <taxon>Ascomycota</taxon>
        <taxon>Pezizomycotina</taxon>
        <taxon>Sordariomycetes</taxon>
        <taxon>Xylariomycetidae</taxon>
        <taxon>Amphisphaeriales</taxon>
        <taxon>Apiosporaceae</taxon>
        <taxon>Apiospora</taxon>
    </lineage>
</organism>
<dbReference type="PROSITE" id="PS50181">
    <property type="entry name" value="FBOX"/>
    <property type="match status" value="1"/>
</dbReference>
<comment type="caution">
    <text evidence="2">The sequence shown here is derived from an EMBL/GenBank/DDBJ whole genome shotgun (WGS) entry which is preliminary data.</text>
</comment>
<evidence type="ECO:0000259" key="1">
    <source>
        <dbReference type="PROSITE" id="PS50181"/>
    </source>
</evidence>
<dbReference type="InterPro" id="IPR001810">
    <property type="entry name" value="F-box_dom"/>
</dbReference>